<dbReference type="InterPro" id="IPR025558">
    <property type="entry name" value="DUF4283"/>
</dbReference>
<feature type="signal peptide" evidence="5">
    <location>
        <begin position="1"/>
        <end position="26"/>
    </location>
</feature>
<gene>
    <name evidence="7" type="ORF">Godav_009221</name>
</gene>
<dbReference type="InterPro" id="IPR035669">
    <property type="entry name" value="SGNH_plant_lipase-like"/>
</dbReference>
<evidence type="ECO:0000256" key="4">
    <source>
        <dbReference type="ARBA" id="ARBA00023180"/>
    </source>
</evidence>
<dbReference type="CDD" id="cd01837">
    <property type="entry name" value="SGNH_plant_lipase_like"/>
    <property type="match status" value="1"/>
</dbReference>
<accession>A0A7J8SCI0</accession>
<dbReference type="PANTHER" id="PTHR22835">
    <property type="entry name" value="ZINC FINGER FYVE DOMAIN CONTAINING PROTEIN"/>
    <property type="match status" value="1"/>
</dbReference>
<dbReference type="Gene3D" id="3.40.50.1110">
    <property type="entry name" value="SGNH hydrolase"/>
    <property type="match status" value="1"/>
</dbReference>
<dbReference type="Proteomes" id="UP000593561">
    <property type="component" value="Unassembled WGS sequence"/>
</dbReference>
<evidence type="ECO:0000256" key="3">
    <source>
        <dbReference type="ARBA" id="ARBA00022801"/>
    </source>
</evidence>
<dbReference type="PANTHER" id="PTHR22835:SF517">
    <property type="entry name" value="GDSL-LIKE LIPASE_ACYLHYDROLASE FAMILY PROTEIN, EXPRESSED"/>
    <property type="match status" value="1"/>
</dbReference>
<dbReference type="InterPro" id="IPR036514">
    <property type="entry name" value="SGNH_hydro_sf"/>
</dbReference>
<feature type="chain" id="PRO_5029731888" description="DUF4283 domain-containing protein" evidence="5">
    <location>
        <begin position="27"/>
        <end position="505"/>
    </location>
</feature>
<evidence type="ECO:0000313" key="8">
    <source>
        <dbReference type="Proteomes" id="UP000593561"/>
    </source>
</evidence>
<dbReference type="SUPFAM" id="SSF52266">
    <property type="entry name" value="SGNH hydrolase"/>
    <property type="match status" value="1"/>
</dbReference>
<protein>
    <recommendedName>
        <fullName evidence="6">DUF4283 domain-containing protein</fullName>
    </recommendedName>
</protein>
<dbReference type="Pfam" id="PF14111">
    <property type="entry name" value="DUF4283"/>
    <property type="match status" value="1"/>
</dbReference>
<comment type="caution">
    <text evidence="7">The sequence shown here is derived from an EMBL/GenBank/DDBJ whole genome shotgun (WGS) entry which is preliminary data.</text>
</comment>
<keyword evidence="2 5" id="KW-0732">Signal</keyword>
<keyword evidence="8" id="KW-1185">Reference proteome</keyword>
<evidence type="ECO:0000259" key="6">
    <source>
        <dbReference type="Pfam" id="PF14111"/>
    </source>
</evidence>
<comment type="similarity">
    <text evidence="1">Belongs to the 'GDSL' lipolytic enzyme family.</text>
</comment>
<feature type="domain" description="DUF4283" evidence="6">
    <location>
        <begin position="379"/>
        <end position="462"/>
    </location>
</feature>
<dbReference type="EMBL" id="JABFAC010000009">
    <property type="protein sequence ID" value="MBA0623779.1"/>
    <property type="molecule type" value="Genomic_DNA"/>
</dbReference>
<sequence>MATSLCTHVPALFLLLLLLVSAPCNAGILRACKFDAIYQLGDSISDTGNLIREHPFSPFARLPYGETFFKHATGRCSNGLLIIDFLALSAGIPFLQPYLNSNALFSRGRGVNFAVAGSTALPVETLADNGVVAPVTNSSLSRQLDWMFTHFNGICHDEDDCLEKLKTALFIVGEIGGNDYNYALFQGKSFDQVRSMMPLVIQAIKDAVTRVVGYGATRVIVPGNFPIGCFPVHLTVFRSNDSDAYDGFNCLKDLNNLSSHHNGLLKQAIKELRKELPHATILYGDYYNGYMRLLNKAKFLGLDPNSTQKACCGIGGDYNMELNKMCGAAEVGVCKNPDEYISWDGVHLTQKAYQLMSGWLIHGVYWKLRCGENAVVVDQNFQFSLVGRRLTDSVVHFPSLRNTMADLWYPIRGICISDLGEKRFLFQFFHEVDVQRVLARTPWFFNNHLLLLHRIQPGESPSLVPLNLLEFWVQIHDLPSGLMTESMAKQFGAFLGQFIDYNTSF</sequence>
<evidence type="ECO:0000256" key="1">
    <source>
        <dbReference type="ARBA" id="ARBA00008668"/>
    </source>
</evidence>
<name>A0A7J8SCI0_GOSDV</name>
<dbReference type="GO" id="GO:0016788">
    <property type="term" value="F:hydrolase activity, acting on ester bonds"/>
    <property type="evidence" value="ECO:0007669"/>
    <property type="project" value="InterPro"/>
</dbReference>
<dbReference type="AlphaFoldDB" id="A0A7J8SCI0"/>
<reference evidence="7 8" key="1">
    <citation type="journal article" date="2019" name="Genome Biol. Evol.">
        <title>Insights into the evolution of the New World diploid cottons (Gossypium, subgenus Houzingenia) based on genome sequencing.</title>
        <authorList>
            <person name="Grover C.E."/>
            <person name="Arick M.A. 2nd"/>
            <person name="Thrash A."/>
            <person name="Conover J.L."/>
            <person name="Sanders W.S."/>
            <person name="Peterson D.G."/>
            <person name="Frelichowski J.E."/>
            <person name="Scheffler J.A."/>
            <person name="Scheffler B.E."/>
            <person name="Wendel J.F."/>
        </authorList>
    </citation>
    <scope>NUCLEOTIDE SEQUENCE [LARGE SCALE GENOMIC DNA]</scope>
    <source>
        <strain evidence="7">27</strain>
        <tissue evidence="7">Leaf</tissue>
    </source>
</reference>
<evidence type="ECO:0000313" key="7">
    <source>
        <dbReference type="EMBL" id="MBA0623779.1"/>
    </source>
</evidence>
<keyword evidence="3" id="KW-0378">Hydrolase</keyword>
<organism evidence="7 8">
    <name type="scientific">Gossypium davidsonii</name>
    <name type="common">Davidson's cotton</name>
    <name type="synonym">Gossypium klotzschianum subsp. davidsonii</name>
    <dbReference type="NCBI Taxonomy" id="34287"/>
    <lineage>
        <taxon>Eukaryota</taxon>
        <taxon>Viridiplantae</taxon>
        <taxon>Streptophyta</taxon>
        <taxon>Embryophyta</taxon>
        <taxon>Tracheophyta</taxon>
        <taxon>Spermatophyta</taxon>
        <taxon>Magnoliopsida</taxon>
        <taxon>eudicotyledons</taxon>
        <taxon>Gunneridae</taxon>
        <taxon>Pentapetalae</taxon>
        <taxon>rosids</taxon>
        <taxon>malvids</taxon>
        <taxon>Malvales</taxon>
        <taxon>Malvaceae</taxon>
        <taxon>Malvoideae</taxon>
        <taxon>Gossypium</taxon>
    </lineage>
</organism>
<proteinExistence type="inferred from homology"/>
<evidence type="ECO:0000256" key="2">
    <source>
        <dbReference type="ARBA" id="ARBA00022729"/>
    </source>
</evidence>
<dbReference type="InterPro" id="IPR001087">
    <property type="entry name" value="GDSL"/>
</dbReference>
<keyword evidence="4" id="KW-0325">Glycoprotein</keyword>
<evidence type="ECO:0000256" key="5">
    <source>
        <dbReference type="SAM" id="SignalP"/>
    </source>
</evidence>
<dbReference type="Pfam" id="PF00657">
    <property type="entry name" value="Lipase_GDSL"/>
    <property type="match status" value="1"/>
</dbReference>